<gene>
    <name evidence="1" type="ORF">LCGC14_2149770</name>
</gene>
<evidence type="ECO:0000313" key="1">
    <source>
        <dbReference type="EMBL" id="KKL65958.1"/>
    </source>
</evidence>
<proteinExistence type="predicted"/>
<accession>A0A0F9DVQ7</accession>
<reference evidence="1" key="1">
    <citation type="journal article" date="2015" name="Nature">
        <title>Complex archaea that bridge the gap between prokaryotes and eukaryotes.</title>
        <authorList>
            <person name="Spang A."/>
            <person name="Saw J.H."/>
            <person name="Jorgensen S.L."/>
            <person name="Zaremba-Niedzwiedzka K."/>
            <person name="Martijn J."/>
            <person name="Lind A.E."/>
            <person name="van Eijk R."/>
            <person name="Schleper C."/>
            <person name="Guy L."/>
            <person name="Ettema T.J."/>
        </authorList>
    </citation>
    <scope>NUCLEOTIDE SEQUENCE</scope>
</reference>
<name>A0A0F9DVQ7_9ZZZZ</name>
<sequence>MGTPGSRFKVQGLGLVLIGILCILAGCASTPGPHVLGASPGEGASAQPPALSPEDAAKIRVVRKTVTIKDEEGKPAMNFITFYLENGDPMAFVITDGDGKVLVNIGGKIPVGEPKG</sequence>
<dbReference type="EMBL" id="LAZR01027363">
    <property type="protein sequence ID" value="KKL65958.1"/>
    <property type="molecule type" value="Genomic_DNA"/>
</dbReference>
<comment type="caution">
    <text evidence="1">The sequence shown here is derived from an EMBL/GenBank/DDBJ whole genome shotgun (WGS) entry which is preliminary data.</text>
</comment>
<organism evidence="1">
    <name type="scientific">marine sediment metagenome</name>
    <dbReference type="NCBI Taxonomy" id="412755"/>
    <lineage>
        <taxon>unclassified sequences</taxon>
        <taxon>metagenomes</taxon>
        <taxon>ecological metagenomes</taxon>
    </lineage>
</organism>
<dbReference type="AlphaFoldDB" id="A0A0F9DVQ7"/>
<protein>
    <submittedName>
        <fullName evidence="1">Uncharacterized protein</fullName>
    </submittedName>
</protein>
<dbReference type="PROSITE" id="PS51257">
    <property type="entry name" value="PROKAR_LIPOPROTEIN"/>
    <property type="match status" value="1"/>
</dbReference>